<sequence>MLSHSSLPEFLWGDALKTVVYILNQVLTKSVPKTPYELMFVDFNPPEGNDEVQNPVDVNLEPPVVDAEGPDIVDEVVPLRRSQRIR</sequence>
<dbReference type="InterPro" id="IPR014010">
    <property type="entry name" value="REJ_dom"/>
</dbReference>
<keyword evidence="3" id="KW-1185">Reference proteome</keyword>
<organism evidence="2 3">
    <name type="scientific">Hevea brasiliensis</name>
    <name type="common">Para rubber tree</name>
    <name type="synonym">Siphonia brasiliensis</name>
    <dbReference type="NCBI Taxonomy" id="3981"/>
    <lineage>
        <taxon>Eukaryota</taxon>
        <taxon>Viridiplantae</taxon>
        <taxon>Streptophyta</taxon>
        <taxon>Embryophyta</taxon>
        <taxon>Tracheophyta</taxon>
        <taxon>Spermatophyta</taxon>
        <taxon>Magnoliopsida</taxon>
        <taxon>eudicotyledons</taxon>
        <taxon>Gunneridae</taxon>
        <taxon>Pentapetalae</taxon>
        <taxon>rosids</taxon>
        <taxon>fabids</taxon>
        <taxon>Malpighiales</taxon>
        <taxon>Euphorbiaceae</taxon>
        <taxon>Crotonoideae</taxon>
        <taxon>Micrandreae</taxon>
        <taxon>Hevea</taxon>
    </lineage>
</organism>
<feature type="domain" description="REJ" evidence="1">
    <location>
        <begin position="60"/>
        <end position="86"/>
    </location>
</feature>
<name>A0A6A6K671_HEVBR</name>
<accession>A0A6A6K671</accession>
<protein>
    <recommendedName>
        <fullName evidence="1">REJ domain-containing protein</fullName>
    </recommendedName>
</protein>
<dbReference type="PROSITE" id="PS51111">
    <property type="entry name" value="REJ"/>
    <property type="match status" value="1"/>
</dbReference>
<dbReference type="EMBL" id="JAAGAX010000018">
    <property type="protein sequence ID" value="KAF2284014.1"/>
    <property type="molecule type" value="Genomic_DNA"/>
</dbReference>
<dbReference type="Proteomes" id="UP000467840">
    <property type="component" value="Chromosome 12"/>
</dbReference>
<gene>
    <name evidence="2" type="ORF">GH714_017985</name>
</gene>
<evidence type="ECO:0000259" key="1">
    <source>
        <dbReference type="PROSITE" id="PS51111"/>
    </source>
</evidence>
<comment type="caution">
    <text evidence="2">The sequence shown here is derived from an EMBL/GenBank/DDBJ whole genome shotgun (WGS) entry which is preliminary data.</text>
</comment>
<evidence type="ECO:0000313" key="3">
    <source>
        <dbReference type="Proteomes" id="UP000467840"/>
    </source>
</evidence>
<proteinExistence type="predicted"/>
<dbReference type="AlphaFoldDB" id="A0A6A6K671"/>
<evidence type="ECO:0000313" key="2">
    <source>
        <dbReference type="EMBL" id="KAF2284014.1"/>
    </source>
</evidence>
<dbReference type="GO" id="GO:0016020">
    <property type="term" value="C:membrane"/>
    <property type="evidence" value="ECO:0007669"/>
    <property type="project" value="UniProtKB-SubCell"/>
</dbReference>
<reference evidence="2 3" key="1">
    <citation type="journal article" date="2020" name="Mol. Plant">
        <title>The Chromosome-Based Rubber Tree Genome Provides New Insights into Spurge Genome Evolution and Rubber Biosynthesis.</title>
        <authorList>
            <person name="Liu J."/>
            <person name="Shi C."/>
            <person name="Shi C.C."/>
            <person name="Li W."/>
            <person name="Zhang Q.J."/>
            <person name="Zhang Y."/>
            <person name="Li K."/>
            <person name="Lu H.F."/>
            <person name="Shi C."/>
            <person name="Zhu S.T."/>
            <person name="Xiao Z.Y."/>
            <person name="Nan H."/>
            <person name="Yue Y."/>
            <person name="Zhu X.G."/>
            <person name="Wu Y."/>
            <person name="Hong X.N."/>
            <person name="Fan G.Y."/>
            <person name="Tong Y."/>
            <person name="Zhang D."/>
            <person name="Mao C.L."/>
            <person name="Liu Y.L."/>
            <person name="Hao S.J."/>
            <person name="Liu W.Q."/>
            <person name="Lv M.Q."/>
            <person name="Zhang H.B."/>
            <person name="Liu Y."/>
            <person name="Hu-Tang G.R."/>
            <person name="Wang J.P."/>
            <person name="Wang J.H."/>
            <person name="Sun Y.H."/>
            <person name="Ni S.B."/>
            <person name="Chen W.B."/>
            <person name="Zhang X.C."/>
            <person name="Jiao Y.N."/>
            <person name="Eichler E.E."/>
            <person name="Li G.H."/>
            <person name="Liu X."/>
            <person name="Gao L.Z."/>
        </authorList>
    </citation>
    <scope>NUCLEOTIDE SEQUENCE [LARGE SCALE GENOMIC DNA]</scope>
    <source>
        <strain evidence="3">cv. GT1</strain>
        <tissue evidence="2">Leaf</tissue>
    </source>
</reference>